<sequence>MIHRLPLLGTSLFLLHIMIGGGLGVWGLLFCPRLPSWEGKDEIIIIHNLYEGYPAVYIRSNDATAQGDHVNGFQTPDISALYQKRLSGTYRGLSLAASSFSPRICVVSAYAIHSFSLVPGSSGGFSGGDLSRTARVTWRREAQNSNPT</sequence>
<dbReference type="Proteomes" id="UP001302126">
    <property type="component" value="Unassembled WGS sequence"/>
</dbReference>
<keyword evidence="3" id="KW-1185">Reference proteome</keyword>
<organism evidence="2 3">
    <name type="scientific">Podospora australis</name>
    <dbReference type="NCBI Taxonomy" id="1536484"/>
    <lineage>
        <taxon>Eukaryota</taxon>
        <taxon>Fungi</taxon>
        <taxon>Dikarya</taxon>
        <taxon>Ascomycota</taxon>
        <taxon>Pezizomycotina</taxon>
        <taxon>Sordariomycetes</taxon>
        <taxon>Sordariomycetidae</taxon>
        <taxon>Sordariales</taxon>
        <taxon>Podosporaceae</taxon>
        <taxon>Podospora</taxon>
    </lineage>
</organism>
<keyword evidence="1" id="KW-1133">Transmembrane helix</keyword>
<evidence type="ECO:0000313" key="2">
    <source>
        <dbReference type="EMBL" id="KAK4192954.1"/>
    </source>
</evidence>
<gene>
    <name evidence="2" type="ORF">QBC35DRAFT_482228</name>
</gene>
<dbReference type="EMBL" id="MU864352">
    <property type="protein sequence ID" value="KAK4192954.1"/>
    <property type="molecule type" value="Genomic_DNA"/>
</dbReference>
<reference evidence="2" key="2">
    <citation type="submission" date="2023-05" db="EMBL/GenBank/DDBJ databases">
        <authorList>
            <consortium name="Lawrence Berkeley National Laboratory"/>
            <person name="Steindorff A."/>
            <person name="Hensen N."/>
            <person name="Bonometti L."/>
            <person name="Westerberg I."/>
            <person name="Brannstrom I.O."/>
            <person name="Guillou S."/>
            <person name="Cros-Aarteil S."/>
            <person name="Calhoun S."/>
            <person name="Haridas S."/>
            <person name="Kuo A."/>
            <person name="Mondo S."/>
            <person name="Pangilinan J."/>
            <person name="Riley R."/>
            <person name="Labutti K."/>
            <person name="Andreopoulos B."/>
            <person name="Lipzen A."/>
            <person name="Chen C."/>
            <person name="Yanf M."/>
            <person name="Daum C."/>
            <person name="Ng V."/>
            <person name="Clum A."/>
            <person name="Ohm R."/>
            <person name="Martin F."/>
            <person name="Silar P."/>
            <person name="Natvig D."/>
            <person name="Lalanne C."/>
            <person name="Gautier V."/>
            <person name="Ament-Velasquez S.L."/>
            <person name="Kruys A."/>
            <person name="Hutchinson M.I."/>
            <person name="Powell A.J."/>
            <person name="Barry K."/>
            <person name="Miller A.N."/>
            <person name="Grigoriev I.V."/>
            <person name="Debuchy R."/>
            <person name="Gladieux P."/>
            <person name="Thoren M.H."/>
            <person name="Johannesson H."/>
        </authorList>
    </citation>
    <scope>NUCLEOTIDE SEQUENCE</scope>
    <source>
        <strain evidence="2">PSN309</strain>
    </source>
</reference>
<comment type="caution">
    <text evidence="2">The sequence shown here is derived from an EMBL/GenBank/DDBJ whole genome shotgun (WGS) entry which is preliminary data.</text>
</comment>
<feature type="transmembrane region" description="Helical" evidence="1">
    <location>
        <begin position="12"/>
        <end position="31"/>
    </location>
</feature>
<accession>A0AAN7AN87</accession>
<name>A0AAN7AN87_9PEZI</name>
<keyword evidence="1" id="KW-0812">Transmembrane</keyword>
<reference evidence="2" key="1">
    <citation type="journal article" date="2023" name="Mol. Phylogenet. Evol.">
        <title>Genome-scale phylogeny and comparative genomics of the fungal order Sordariales.</title>
        <authorList>
            <person name="Hensen N."/>
            <person name="Bonometti L."/>
            <person name="Westerberg I."/>
            <person name="Brannstrom I.O."/>
            <person name="Guillou S."/>
            <person name="Cros-Aarteil S."/>
            <person name="Calhoun S."/>
            <person name="Haridas S."/>
            <person name="Kuo A."/>
            <person name="Mondo S."/>
            <person name="Pangilinan J."/>
            <person name="Riley R."/>
            <person name="LaButti K."/>
            <person name="Andreopoulos B."/>
            <person name="Lipzen A."/>
            <person name="Chen C."/>
            <person name="Yan M."/>
            <person name="Daum C."/>
            <person name="Ng V."/>
            <person name="Clum A."/>
            <person name="Steindorff A."/>
            <person name="Ohm R.A."/>
            <person name="Martin F."/>
            <person name="Silar P."/>
            <person name="Natvig D.O."/>
            <person name="Lalanne C."/>
            <person name="Gautier V."/>
            <person name="Ament-Velasquez S.L."/>
            <person name="Kruys A."/>
            <person name="Hutchinson M.I."/>
            <person name="Powell A.J."/>
            <person name="Barry K."/>
            <person name="Miller A.N."/>
            <person name="Grigoriev I.V."/>
            <person name="Debuchy R."/>
            <person name="Gladieux P."/>
            <person name="Hiltunen Thoren M."/>
            <person name="Johannesson H."/>
        </authorList>
    </citation>
    <scope>NUCLEOTIDE SEQUENCE</scope>
    <source>
        <strain evidence="2">PSN309</strain>
    </source>
</reference>
<dbReference type="AlphaFoldDB" id="A0AAN7AN87"/>
<keyword evidence="1" id="KW-0472">Membrane</keyword>
<proteinExistence type="predicted"/>
<protein>
    <submittedName>
        <fullName evidence="2">Uncharacterized protein</fullName>
    </submittedName>
</protein>
<evidence type="ECO:0000313" key="3">
    <source>
        <dbReference type="Proteomes" id="UP001302126"/>
    </source>
</evidence>
<evidence type="ECO:0000256" key="1">
    <source>
        <dbReference type="SAM" id="Phobius"/>
    </source>
</evidence>